<dbReference type="STRING" id="8840.ENSAPLP00000032748"/>
<keyword evidence="3" id="KW-1185">Reference proteome</keyword>
<protein>
    <submittedName>
        <fullName evidence="2">Uncharacterized protein</fullName>
    </submittedName>
</protein>
<organism evidence="2 3">
    <name type="scientific">Anas platyrhynchos platyrhynchos</name>
    <name type="common">Northern mallard</name>
    <dbReference type="NCBI Taxonomy" id="8840"/>
    <lineage>
        <taxon>Eukaryota</taxon>
        <taxon>Metazoa</taxon>
        <taxon>Chordata</taxon>
        <taxon>Craniata</taxon>
        <taxon>Vertebrata</taxon>
        <taxon>Euteleostomi</taxon>
        <taxon>Archelosauria</taxon>
        <taxon>Archosauria</taxon>
        <taxon>Dinosauria</taxon>
        <taxon>Saurischia</taxon>
        <taxon>Theropoda</taxon>
        <taxon>Coelurosauria</taxon>
        <taxon>Aves</taxon>
        <taxon>Neognathae</taxon>
        <taxon>Galloanserae</taxon>
        <taxon>Anseriformes</taxon>
        <taxon>Anatidae</taxon>
        <taxon>Anatinae</taxon>
        <taxon>Anas</taxon>
    </lineage>
</organism>
<evidence type="ECO:0000313" key="3">
    <source>
        <dbReference type="Proteomes" id="UP000016666"/>
    </source>
</evidence>
<feature type="region of interest" description="Disordered" evidence="1">
    <location>
        <begin position="242"/>
        <end position="272"/>
    </location>
</feature>
<reference evidence="3" key="1">
    <citation type="submission" date="2017-10" db="EMBL/GenBank/DDBJ databases">
        <title>A new Pekin duck reference genome.</title>
        <authorList>
            <person name="Hou Z.-C."/>
            <person name="Zhou Z.-K."/>
            <person name="Zhu F."/>
            <person name="Hou S.-S."/>
        </authorList>
    </citation>
    <scope>NUCLEOTIDE SEQUENCE [LARGE SCALE GENOMIC DNA]</scope>
</reference>
<reference evidence="2" key="2">
    <citation type="submission" date="2025-08" db="UniProtKB">
        <authorList>
            <consortium name="Ensembl"/>
        </authorList>
    </citation>
    <scope>IDENTIFICATION</scope>
</reference>
<name>A0A493U3P8_ANAPP</name>
<proteinExistence type="predicted"/>
<accession>A0A493U3P8</accession>
<sequence length="307" mass="32777">MDFARQSTLVLLQPDCRRAGRSHLIKASILATLPARSVAYNCQGALLEHPVLETLLPLLLCNTSSARSRVQDVLGSKGEAAGACCAAEGEAACLPAISGRCCPMCVRAASDPFHLAAAMFVRAVRAQTRSLTASRVTRSCQFLAVTSPFSVLSGFQESIVGNCMDRSSPGQAMQVPDHNGLGYPARPAAGEHPRPRTLQRHHTIQNSDDAYVQLDNLPGMSLMAGKALSSARMSDAVLSQSSLMASQQLRDRESEECGEGLEGQEHPNLGDGNQHLNTSCYPSTCITDVLLSYKHPEVPFGMEQAGV</sequence>
<dbReference type="GeneTree" id="ENSGT00940000170003"/>
<reference evidence="2" key="3">
    <citation type="submission" date="2025-09" db="UniProtKB">
        <authorList>
            <consortium name="Ensembl"/>
        </authorList>
    </citation>
    <scope>IDENTIFICATION</scope>
</reference>
<evidence type="ECO:0000256" key="1">
    <source>
        <dbReference type="SAM" id="MobiDB-lite"/>
    </source>
</evidence>
<dbReference type="Proteomes" id="UP000016666">
    <property type="component" value="Unassembled WGS sequence"/>
</dbReference>
<dbReference type="Ensembl" id="ENSAPLT00000019573.1">
    <property type="protein sequence ID" value="ENSAPLP00000032748.1"/>
    <property type="gene ID" value="ENSAPLG00000028811.1"/>
</dbReference>
<dbReference type="AlphaFoldDB" id="A0A493U3P8"/>
<evidence type="ECO:0000313" key="2">
    <source>
        <dbReference type="Ensembl" id="ENSAPLP00000032748.1"/>
    </source>
</evidence>